<dbReference type="EMBL" id="MCHX01000002">
    <property type="protein sequence ID" value="OFJ55521.1"/>
    <property type="molecule type" value="Genomic_DNA"/>
</dbReference>
<dbReference type="Proteomes" id="UP000178953">
    <property type="component" value="Unassembled WGS sequence"/>
</dbReference>
<sequence>MPNPVTWATAHFASPAWTVFVVVPVLVLASYAAVRRHTHRRLRRFVGAAAPAAPRTRMRHLPVIAFVAALVALTVALAEPERDRRIPHDLAVVMLVIDVSPSMNATDVAPTRLRAAERAATTFTDNLGAGVNLGLVAFSGNADVVVSPTPRHDATTRALDALSTGDHTATGQGIFAALSAIDTLGSVWAQTGSPPPPARIVLLSDGEENVPTNLDAPQGAYTAARLAAQRHVPVSTISIGTPDGHVVVDDHSTPVPVDAASMRQIAALSGGRSYDADDTASLARDYNGITDEIGYQTVRVPDGTRWLRGATVLAILAAAGGLAINRRLPA</sequence>
<accession>A0A1E8QB61</accession>
<dbReference type="PANTHER" id="PTHR10579:SF43">
    <property type="entry name" value="ZINC FINGER (C3HC4-TYPE RING FINGER) FAMILY PROTEIN"/>
    <property type="match status" value="1"/>
</dbReference>
<keyword evidence="1" id="KW-0472">Membrane</keyword>
<comment type="caution">
    <text evidence="3">The sequence shown here is derived from an EMBL/GenBank/DDBJ whole genome shotgun (WGS) entry which is preliminary data.</text>
</comment>
<feature type="transmembrane region" description="Helical" evidence="1">
    <location>
        <begin position="61"/>
        <end position="78"/>
    </location>
</feature>
<protein>
    <recommendedName>
        <fullName evidence="2">VWFA domain-containing protein</fullName>
    </recommendedName>
</protein>
<dbReference type="PROSITE" id="PS50234">
    <property type="entry name" value="VWFA"/>
    <property type="match status" value="1"/>
</dbReference>
<reference evidence="3 4" key="1">
    <citation type="submission" date="2016-09" db="EMBL/GenBank/DDBJ databases">
        <title>genome sequence of Mycobacterium sp. 739 SCH.</title>
        <authorList>
            <person name="Greninger A.L."/>
            <person name="Qin X."/>
            <person name="Jerome K."/>
            <person name="Vora S."/>
            <person name="Quinn K."/>
        </authorList>
    </citation>
    <scope>NUCLEOTIDE SEQUENCE [LARGE SCALE GENOMIC DNA]</scope>
    <source>
        <strain evidence="3 4">SCH</strain>
    </source>
</reference>
<dbReference type="SMART" id="SM00327">
    <property type="entry name" value="VWA"/>
    <property type="match status" value="1"/>
</dbReference>
<proteinExistence type="predicted"/>
<name>A0A1E8QB61_9MYCO</name>
<evidence type="ECO:0000313" key="4">
    <source>
        <dbReference type="Proteomes" id="UP000178953"/>
    </source>
</evidence>
<feature type="domain" description="VWFA" evidence="2">
    <location>
        <begin position="92"/>
        <end position="293"/>
    </location>
</feature>
<feature type="transmembrane region" description="Helical" evidence="1">
    <location>
        <begin position="12"/>
        <end position="34"/>
    </location>
</feature>
<dbReference type="RefSeq" id="WP_070351260.1">
    <property type="nucleotide sequence ID" value="NZ_CP043474.1"/>
</dbReference>
<evidence type="ECO:0000313" key="3">
    <source>
        <dbReference type="EMBL" id="OFJ55521.1"/>
    </source>
</evidence>
<dbReference type="AlphaFoldDB" id="A0A1E8QB61"/>
<dbReference type="InterPro" id="IPR002035">
    <property type="entry name" value="VWF_A"/>
</dbReference>
<dbReference type="Gene3D" id="3.40.50.410">
    <property type="entry name" value="von Willebrand factor, type A domain"/>
    <property type="match status" value="1"/>
</dbReference>
<gene>
    <name evidence="3" type="ORF">BEL07_01010</name>
</gene>
<keyword evidence="1" id="KW-1133">Transmembrane helix</keyword>
<dbReference type="PANTHER" id="PTHR10579">
    <property type="entry name" value="CALCIUM-ACTIVATED CHLORIDE CHANNEL REGULATOR"/>
    <property type="match status" value="1"/>
</dbReference>
<organism evidence="3 4">
    <name type="scientific">Mycolicibacterium grossiae</name>
    <dbReference type="NCBI Taxonomy" id="1552759"/>
    <lineage>
        <taxon>Bacteria</taxon>
        <taxon>Bacillati</taxon>
        <taxon>Actinomycetota</taxon>
        <taxon>Actinomycetes</taxon>
        <taxon>Mycobacteriales</taxon>
        <taxon>Mycobacteriaceae</taxon>
        <taxon>Mycolicibacterium</taxon>
    </lineage>
</organism>
<evidence type="ECO:0000256" key="1">
    <source>
        <dbReference type="SAM" id="Phobius"/>
    </source>
</evidence>
<dbReference type="SUPFAM" id="SSF53300">
    <property type="entry name" value="vWA-like"/>
    <property type="match status" value="1"/>
</dbReference>
<keyword evidence="1" id="KW-0812">Transmembrane</keyword>
<evidence type="ECO:0000259" key="2">
    <source>
        <dbReference type="PROSITE" id="PS50234"/>
    </source>
</evidence>
<keyword evidence="4" id="KW-1185">Reference proteome</keyword>
<dbReference type="InterPro" id="IPR051266">
    <property type="entry name" value="CLCR"/>
</dbReference>
<dbReference type="InterPro" id="IPR036465">
    <property type="entry name" value="vWFA_dom_sf"/>
</dbReference>
<dbReference type="Pfam" id="PF13519">
    <property type="entry name" value="VWA_2"/>
    <property type="match status" value="1"/>
</dbReference>